<dbReference type="AlphaFoldDB" id="A0A2U9CY99"/>
<sequence length="79" mass="9120">MRNDGFRSDARAKLARRGGKASEGLEAAERKCRTDERRWVAESPQLFHRPFRIYRQTSSPRSAPRTLRVGRLFVDLCAT</sequence>
<dbReference type="EMBL" id="CP026263">
    <property type="protein sequence ID" value="AWP21030.1"/>
    <property type="molecule type" value="Genomic_DNA"/>
</dbReference>
<accession>A0A2U9CY99</accession>
<keyword evidence="3" id="KW-1185">Reference proteome</keyword>
<dbReference type="Proteomes" id="UP000246464">
    <property type="component" value="Chromosome 21"/>
</dbReference>
<evidence type="ECO:0000313" key="2">
    <source>
        <dbReference type="EMBL" id="AWP21030.1"/>
    </source>
</evidence>
<reference evidence="2 3" key="1">
    <citation type="submission" date="2017-12" db="EMBL/GenBank/DDBJ databases">
        <title>Integrating genomic resources of turbot (Scophthalmus maximus) in depth evaluation of genetic and physical mapping variation across individuals.</title>
        <authorList>
            <person name="Martinez P."/>
        </authorList>
    </citation>
    <scope>NUCLEOTIDE SEQUENCE [LARGE SCALE GENOMIC DNA]</scope>
</reference>
<evidence type="ECO:0000313" key="3">
    <source>
        <dbReference type="Proteomes" id="UP000246464"/>
    </source>
</evidence>
<feature type="compositionally biased region" description="Basic and acidic residues" evidence="1">
    <location>
        <begin position="1"/>
        <end position="12"/>
    </location>
</feature>
<gene>
    <name evidence="2" type="ORF">SMAX5B_001982</name>
</gene>
<organism evidence="2 3">
    <name type="scientific">Scophthalmus maximus</name>
    <name type="common">Turbot</name>
    <name type="synonym">Psetta maxima</name>
    <dbReference type="NCBI Taxonomy" id="52904"/>
    <lineage>
        <taxon>Eukaryota</taxon>
        <taxon>Metazoa</taxon>
        <taxon>Chordata</taxon>
        <taxon>Craniata</taxon>
        <taxon>Vertebrata</taxon>
        <taxon>Euteleostomi</taxon>
        <taxon>Actinopterygii</taxon>
        <taxon>Neopterygii</taxon>
        <taxon>Teleostei</taxon>
        <taxon>Neoteleostei</taxon>
        <taxon>Acanthomorphata</taxon>
        <taxon>Carangaria</taxon>
        <taxon>Pleuronectiformes</taxon>
        <taxon>Pleuronectoidei</taxon>
        <taxon>Scophthalmidae</taxon>
        <taxon>Scophthalmus</taxon>
    </lineage>
</organism>
<evidence type="ECO:0000256" key="1">
    <source>
        <dbReference type="SAM" id="MobiDB-lite"/>
    </source>
</evidence>
<proteinExistence type="predicted"/>
<protein>
    <submittedName>
        <fullName evidence="2">Uncharacterized protein</fullName>
    </submittedName>
</protein>
<name>A0A2U9CY99_SCOMX</name>
<feature type="region of interest" description="Disordered" evidence="1">
    <location>
        <begin position="1"/>
        <end position="28"/>
    </location>
</feature>